<dbReference type="PANTHER" id="PTHR35401">
    <property type="entry name" value="COPG FAMILY HELIX-TURN-HELIX PROTEIN-RELATED-RELATED"/>
    <property type="match status" value="1"/>
</dbReference>
<feature type="coiled-coil region" evidence="3">
    <location>
        <begin position="35"/>
        <end position="62"/>
    </location>
</feature>
<dbReference type="STRING" id="470453.B0680_03305"/>
<keyword evidence="1" id="KW-1277">Toxin-antitoxin system</keyword>
<comment type="caution">
    <text evidence="4">The sequence shown here is derived from an EMBL/GenBank/DDBJ whole genome shotgun (WGS) entry which is preliminary data.</text>
</comment>
<keyword evidence="5" id="KW-1185">Reference proteome</keyword>
<sequence>MLATERIHVRTTADTKAMIEKVCQRLGVSVSSFIIQTAYEKALALESELEAVQLNEQQWQQALAMLENPPKANDELNQLFSRGYQVVSHS</sequence>
<accession>A0A1T0CS42</accession>
<dbReference type="Proteomes" id="UP000189800">
    <property type="component" value="Unassembled WGS sequence"/>
</dbReference>
<dbReference type="AlphaFoldDB" id="A0A1T0CS42"/>
<dbReference type="InterPro" id="IPR010985">
    <property type="entry name" value="Ribbon_hlx_hlx"/>
</dbReference>
<dbReference type="GO" id="GO:0006355">
    <property type="term" value="P:regulation of DNA-templated transcription"/>
    <property type="evidence" value="ECO:0007669"/>
    <property type="project" value="InterPro"/>
</dbReference>
<dbReference type="OrthoDB" id="6717902at2"/>
<gene>
    <name evidence="4" type="ORF">B0680_03305</name>
</gene>
<evidence type="ECO:0000256" key="1">
    <source>
        <dbReference type="ARBA" id="ARBA00022649"/>
    </source>
</evidence>
<evidence type="ECO:0000256" key="3">
    <source>
        <dbReference type="SAM" id="Coils"/>
    </source>
</evidence>
<organism evidence="4 5">
    <name type="scientific">Moraxella pluranimalium</name>
    <dbReference type="NCBI Taxonomy" id="470453"/>
    <lineage>
        <taxon>Bacteria</taxon>
        <taxon>Pseudomonadati</taxon>
        <taxon>Pseudomonadota</taxon>
        <taxon>Gammaproteobacteria</taxon>
        <taxon>Moraxellales</taxon>
        <taxon>Moraxellaceae</taxon>
        <taxon>Moraxella</taxon>
    </lineage>
</organism>
<name>A0A1T0CS42_9GAMM</name>
<dbReference type="SUPFAM" id="SSF47598">
    <property type="entry name" value="Ribbon-helix-helix"/>
    <property type="match status" value="1"/>
</dbReference>
<evidence type="ECO:0000313" key="4">
    <source>
        <dbReference type="EMBL" id="OOS25137.1"/>
    </source>
</evidence>
<evidence type="ECO:0008006" key="6">
    <source>
        <dbReference type="Google" id="ProtNLM"/>
    </source>
</evidence>
<dbReference type="RefSeq" id="WP_078253624.1">
    <property type="nucleotide sequence ID" value="NZ_MUYU01000007.1"/>
</dbReference>
<dbReference type="Pfam" id="PF08681">
    <property type="entry name" value="TacA1"/>
    <property type="match status" value="1"/>
</dbReference>
<evidence type="ECO:0000313" key="5">
    <source>
        <dbReference type="Proteomes" id="UP000189800"/>
    </source>
</evidence>
<dbReference type="EMBL" id="MUYU01000007">
    <property type="protein sequence ID" value="OOS25137.1"/>
    <property type="molecule type" value="Genomic_DNA"/>
</dbReference>
<reference evidence="4 5" key="1">
    <citation type="submission" date="2017-02" db="EMBL/GenBank/DDBJ databases">
        <title>Draft genome sequence of Moraxella pluranimalium CCUG 54913T type strain.</title>
        <authorList>
            <person name="Salva-Serra F."/>
            <person name="Engstrom-Jakobsson H."/>
            <person name="Thorell K."/>
            <person name="Jaen-Luchoro D."/>
            <person name="Gonzales-Siles L."/>
            <person name="Karlsson R."/>
            <person name="Yazdan S."/>
            <person name="Boulund F."/>
            <person name="Johnning A."/>
            <person name="Engstrand L."/>
            <person name="Kristiansson E."/>
            <person name="Moore E."/>
        </authorList>
    </citation>
    <scope>NUCLEOTIDE SEQUENCE [LARGE SCALE GENOMIC DNA]</scope>
    <source>
        <strain evidence="4 5">CCUG 54913</strain>
    </source>
</reference>
<keyword evidence="3" id="KW-0175">Coiled coil</keyword>
<dbReference type="Gene3D" id="1.20.5.780">
    <property type="entry name" value="Single helix bin"/>
    <property type="match status" value="1"/>
</dbReference>
<dbReference type="PANTHER" id="PTHR35401:SF2">
    <property type="entry name" value="ABC-TYPE TRANSPORT SYSTEM"/>
    <property type="match status" value="1"/>
</dbReference>
<comment type="similarity">
    <text evidence="2">Belongs to the TacA antitoxin family.</text>
</comment>
<protein>
    <recommendedName>
        <fullName evidence="6">DUF1778 domain-containing protein</fullName>
    </recommendedName>
</protein>
<proteinExistence type="inferred from homology"/>
<dbReference type="InterPro" id="IPR014795">
    <property type="entry name" value="TacA_1-like"/>
</dbReference>
<evidence type="ECO:0000256" key="2">
    <source>
        <dbReference type="ARBA" id="ARBA00049988"/>
    </source>
</evidence>